<name>E4WV78_OIKDI</name>
<dbReference type="Pfam" id="PF23344">
    <property type="entry name" value="ZP-N"/>
    <property type="match status" value="1"/>
</dbReference>
<dbReference type="PROSITE" id="PS51034">
    <property type="entry name" value="ZP_2"/>
    <property type="match status" value="1"/>
</dbReference>
<keyword evidence="4" id="KW-1133">Transmembrane helix</keyword>
<dbReference type="PROSITE" id="PS50026">
    <property type="entry name" value="EGF_3"/>
    <property type="match status" value="1"/>
</dbReference>
<dbReference type="InterPro" id="IPR042235">
    <property type="entry name" value="ZP-C_dom"/>
</dbReference>
<protein>
    <recommendedName>
        <fullName evidence="9">ZP domain-containing protein</fullName>
    </recommendedName>
</protein>
<reference evidence="7" key="1">
    <citation type="journal article" date="2010" name="Science">
        <title>Plasticity of animal genome architecture unmasked by rapid evolution of a pelagic tunicate.</title>
        <authorList>
            <person name="Denoeud F."/>
            <person name="Henriet S."/>
            <person name="Mungpakdee S."/>
            <person name="Aury J.M."/>
            <person name="Da Silva C."/>
            <person name="Brinkmann H."/>
            <person name="Mikhaleva J."/>
            <person name="Olsen L.C."/>
            <person name="Jubin C."/>
            <person name="Canestro C."/>
            <person name="Bouquet J.M."/>
            <person name="Danks G."/>
            <person name="Poulain J."/>
            <person name="Campsteijn C."/>
            <person name="Adamski M."/>
            <person name="Cross I."/>
            <person name="Yadetie F."/>
            <person name="Muffato M."/>
            <person name="Louis A."/>
            <person name="Butcher S."/>
            <person name="Tsagkogeorga G."/>
            <person name="Konrad A."/>
            <person name="Singh S."/>
            <person name="Jensen M.F."/>
            <person name="Cong E.H."/>
            <person name="Eikeseth-Otteraa H."/>
            <person name="Noel B."/>
            <person name="Anthouard V."/>
            <person name="Porcel B.M."/>
            <person name="Kachouri-Lafond R."/>
            <person name="Nishino A."/>
            <person name="Ugolini M."/>
            <person name="Chourrout P."/>
            <person name="Nishida H."/>
            <person name="Aasland R."/>
            <person name="Huzurbazar S."/>
            <person name="Westhof E."/>
            <person name="Delsuc F."/>
            <person name="Lehrach H."/>
            <person name="Reinhardt R."/>
            <person name="Weissenbach J."/>
            <person name="Roy S.W."/>
            <person name="Artiguenave F."/>
            <person name="Postlethwait J.H."/>
            <person name="Manak J.R."/>
            <person name="Thompson E.M."/>
            <person name="Jaillon O."/>
            <person name="Du Pasquier L."/>
            <person name="Boudinot P."/>
            <person name="Liberles D.A."/>
            <person name="Volff J.N."/>
            <person name="Philippe H."/>
            <person name="Lenhard B."/>
            <person name="Roest Crollius H."/>
            <person name="Wincker P."/>
            <person name="Chourrout D."/>
        </authorList>
    </citation>
    <scope>NUCLEOTIDE SEQUENCE [LARGE SCALE GENOMIC DNA]</scope>
</reference>
<evidence type="ECO:0000256" key="2">
    <source>
        <dbReference type="ARBA" id="ARBA00023157"/>
    </source>
</evidence>
<evidence type="ECO:0008006" key="9">
    <source>
        <dbReference type="Google" id="ProtNLM"/>
    </source>
</evidence>
<evidence type="ECO:0000259" key="5">
    <source>
        <dbReference type="PROSITE" id="PS50026"/>
    </source>
</evidence>
<gene>
    <name evidence="7" type="ORF">GSOID_T00008782001</name>
</gene>
<evidence type="ECO:0000256" key="4">
    <source>
        <dbReference type="SAM" id="Phobius"/>
    </source>
</evidence>
<dbReference type="SMART" id="SM00241">
    <property type="entry name" value="ZP"/>
    <property type="match status" value="1"/>
</dbReference>
<evidence type="ECO:0000256" key="1">
    <source>
        <dbReference type="ARBA" id="ARBA00022729"/>
    </source>
</evidence>
<comment type="caution">
    <text evidence="3">Lacks conserved residue(s) required for the propagation of feature annotation.</text>
</comment>
<evidence type="ECO:0000313" key="8">
    <source>
        <dbReference type="Proteomes" id="UP000001307"/>
    </source>
</evidence>
<dbReference type="InterPro" id="IPR055355">
    <property type="entry name" value="ZP-C"/>
</dbReference>
<dbReference type="Proteomes" id="UP000001307">
    <property type="component" value="Unassembled WGS sequence"/>
</dbReference>
<dbReference type="AlphaFoldDB" id="E4WV78"/>
<dbReference type="PROSITE" id="PS00022">
    <property type="entry name" value="EGF_1"/>
    <property type="match status" value="1"/>
</dbReference>
<keyword evidence="4" id="KW-0812">Transmembrane</keyword>
<sequence>MFYSCSCKTTLGRQRVEPAPSAPPPAVRVEKIENPLFYFLCIYFIRNKIIMKLAVLPLTTVAALGAGPGSASVTKTKQTCDDTPCANGGTCIPSDNYNRGFFCRCADDWTGIFCTVTPPKVVCGDSFMQVNVKKDLVLEHDLDDSVEHIGFRGKGTGCTVTEDGDEYTLRINSPFSQCGTVTKHEGGDYEYTNAVVYRQKRKGLPTEEAVEMTFDIVEFKCTYEDEYTVHSDALTPAVTTVDHQTDLGDFTVEMALFKDEGFMEPYPEDPVIAKKSDVCVKLSLTNTIRDDLVLTANKCAAYSNMDGTGLQNTLISDRCSKVDDVTVQLIQNGLSNDVNFCFQMYQWTEKMDQVYISCEVEVCQKAGPGIANQCVCMANDINYDDYYYVNYYYINYIDELYNDQYDNAGRKRRAAEENEEVAEPPKGMFKPENAFNASMSLKVVDEMSPEELKKRAEVMREGQFNVISEEILRAEIEEIAQDNNQIVMMIAIALVVAVIALGICVGIYVQCNRRYNQQRHKIREMRKVKEFYNGVLKPYNHPTQLPSQTPAESQ</sequence>
<dbReference type="PANTHER" id="PTHR14002">
    <property type="entry name" value="ENDOGLIN/TGF-BETA RECEPTOR TYPE III"/>
    <property type="match status" value="1"/>
</dbReference>
<feature type="transmembrane region" description="Helical" evidence="4">
    <location>
        <begin position="486"/>
        <end position="509"/>
    </location>
</feature>
<feature type="disulfide bond" evidence="3">
    <location>
        <begin position="105"/>
        <end position="114"/>
    </location>
</feature>
<dbReference type="CDD" id="cd00054">
    <property type="entry name" value="EGF_CA"/>
    <property type="match status" value="1"/>
</dbReference>
<dbReference type="Pfam" id="PF00100">
    <property type="entry name" value="Zona_pellucida"/>
    <property type="match status" value="1"/>
</dbReference>
<dbReference type="OrthoDB" id="10063988at2759"/>
<proteinExistence type="predicted"/>
<evidence type="ECO:0000259" key="6">
    <source>
        <dbReference type="PROSITE" id="PS51034"/>
    </source>
</evidence>
<keyword evidence="8" id="KW-1185">Reference proteome</keyword>
<dbReference type="Gene3D" id="2.60.40.4100">
    <property type="entry name" value="Zona pellucida, ZP-C domain"/>
    <property type="match status" value="1"/>
</dbReference>
<organism evidence="7">
    <name type="scientific">Oikopleura dioica</name>
    <name type="common">Tunicate</name>
    <dbReference type="NCBI Taxonomy" id="34765"/>
    <lineage>
        <taxon>Eukaryota</taxon>
        <taxon>Metazoa</taxon>
        <taxon>Chordata</taxon>
        <taxon>Tunicata</taxon>
        <taxon>Appendicularia</taxon>
        <taxon>Copelata</taxon>
        <taxon>Oikopleuridae</taxon>
        <taxon>Oikopleura</taxon>
    </lineage>
</organism>
<keyword evidence="3" id="KW-0245">EGF-like domain</keyword>
<dbReference type="EMBL" id="FN653017">
    <property type="protein sequence ID" value="CBY21031.1"/>
    <property type="molecule type" value="Genomic_DNA"/>
</dbReference>
<dbReference type="Pfam" id="PF00008">
    <property type="entry name" value="EGF"/>
    <property type="match status" value="1"/>
</dbReference>
<dbReference type="PANTHER" id="PTHR14002:SF54">
    <property type="entry name" value="ZONA PELLUCIDA SPERM-BINDING PROTEIN 2"/>
    <property type="match status" value="1"/>
</dbReference>
<feature type="domain" description="ZP" evidence="6">
    <location>
        <begin position="122"/>
        <end position="381"/>
    </location>
</feature>
<dbReference type="Gene3D" id="2.60.40.3210">
    <property type="entry name" value="Zona pellucida, ZP-N domain"/>
    <property type="match status" value="1"/>
</dbReference>
<dbReference type="InterPro" id="IPR055356">
    <property type="entry name" value="ZP-N"/>
</dbReference>
<dbReference type="InterPro" id="IPR001507">
    <property type="entry name" value="ZP_dom"/>
</dbReference>
<dbReference type="SMART" id="SM00181">
    <property type="entry name" value="EGF"/>
    <property type="match status" value="1"/>
</dbReference>
<accession>E4WV78</accession>
<keyword evidence="4" id="KW-0472">Membrane</keyword>
<dbReference type="InterPro" id="IPR000742">
    <property type="entry name" value="EGF"/>
</dbReference>
<evidence type="ECO:0000313" key="7">
    <source>
        <dbReference type="EMBL" id="CBY21031.1"/>
    </source>
</evidence>
<keyword evidence="1" id="KW-0732">Signal</keyword>
<evidence type="ECO:0000256" key="3">
    <source>
        <dbReference type="PROSITE-ProRule" id="PRU00076"/>
    </source>
</evidence>
<dbReference type="Gene3D" id="2.10.25.10">
    <property type="entry name" value="Laminin"/>
    <property type="match status" value="1"/>
</dbReference>
<feature type="domain" description="EGF-like" evidence="5">
    <location>
        <begin position="76"/>
        <end position="115"/>
    </location>
</feature>
<keyword evidence="2 3" id="KW-1015">Disulfide bond</keyword>
<dbReference type="SUPFAM" id="SSF57196">
    <property type="entry name" value="EGF/Laminin"/>
    <property type="match status" value="1"/>
</dbReference>
<dbReference type="InParanoid" id="E4WV78"/>